<protein>
    <submittedName>
        <fullName evidence="14">Uncharacterized protein</fullName>
    </submittedName>
</protein>
<dbReference type="VEuPathDB" id="VectorBase:ASTE006177"/>
<dbReference type="STRING" id="30069.A0A182Y7K7"/>
<feature type="domain" description="Putative ionotropic receptor ligand binding" evidence="13">
    <location>
        <begin position="33"/>
        <end position="197"/>
    </location>
</feature>
<organism evidence="14 15">
    <name type="scientific">Anopheles stephensi</name>
    <name type="common">Indo-Pakistan malaria mosquito</name>
    <dbReference type="NCBI Taxonomy" id="30069"/>
    <lineage>
        <taxon>Eukaryota</taxon>
        <taxon>Metazoa</taxon>
        <taxon>Ecdysozoa</taxon>
        <taxon>Arthropoda</taxon>
        <taxon>Hexapoda</taxon>
        <taxon>Insecta</taxon>
        <taxon>Pterygota</taxon>
        <taxon>Neoptera</taxon>
        <taxon>Endopterygota</taxon>
        <taxon>Diptera</taxon>
        <taxon>Nematocera</taxon>
        <taxon>Culicoidea</taxon>
        <taxon>Culicidae</taxon>
        <taxon>Anophelinae</taxon>
        <taxon>Anopheles</taxon>
    </lineage>
</organism>
<dbReference type="InterPro" id="IPR052192">
    <property type="entry name" value="Insect_Ionotropic_Sensory_Rcpt"/>
</dbReference>
<reference evidence="15" key="1">
    <citation type="journal article" date="2014" name="Genome Biol.">
        <title>Genome analysis of a major urban malaria vector mosquito, Anopheles stephensi.</title>
        <authorList>
            <person name="Jiang X."/>
            <person name="Peery A."/>
            <person name="Hall A.B."/>
            <person name="Sharma A."/>
            <person name="Chen X.G."/>
            <person name="Waterhouse R.M."/>
            <person name="Komissarov A."/>
            <person name="Riehle M.M."/>
            <person name="Shouche Y."/>
            <person name="Sharakhova M.V."/>
            <person name="Lawson D."/>
            <person name="Pakpour N."/>
            <person name="Arensburger P."/>
            <person name="Davidson V.L."/>
            <person name="Eiglmeier K."/>
            <person name="Emrich S."/>
            <person name="George P."/>
            <person name="Kennedy R.C."/>
            <person name="Mane S.P."/>
            <person name="Maslen G."/>
            <person name="Oringanje C."/>
            <person name="Qi Y."/>
            <person name="Settlage R."/>
            <person name="Tojo M."/>
            <person name="Tubio J.M."/>
            <person name="Unger M.F."/>
            <person name="Wang B."/>
            <person name="Vernick K.D."/>
            <person name="Ribeiro J.M."/>
            <person name="James A.A."/>
            <person name="Michel K."/>
            <person name="Riehle M.A."/>
            <person name="Luckhart S."/>
            <person name="Sharakhov I.V."/>
            <person name="Tu Z."/>
        </authorList>
    </citation>
    <scope>NUCLEOTIDE SEQUENCE [LARGE SCALE GENOMIC DNA]</scope>
    <source>
        <strain evidence="15">Indian</strain>
    </source>
</reference>
<sequence length="1226" mass="138008">MSRFARLTALTVGTFCIASCSTGYSLLRSEVTTTRNTNSLTDIVGIILHTHFRTPFATTIVSMRSATQQGQWRLQDLLERLLVQHGRGQLVVQLEGIESHGEQQPPWSRSLLLAESFDALRTVFGELTLDRFDFSGRYLIVLEDAPVTLATVDRIFNELWVRQIVNVVVALRTTDEDERTGPVQLWTYYPFSPGLCRIPKPYLLFTWPQDTVLYGVDFYPRKNVQFHGCPLRVGSFETRPFTVLEAGAGVAVGAGPTLSGFEGDLLHSLALRFNFDVNVRVPPRSQQWGDAAFENSTGMMRMIYTEEVDFGISCLGVSYERSAMLKAGKVHFTTELVVVVPPGTPYTAFEKLFQPFQIAIWIATGLCTGIGFLVIAGLQLLPTNGTRATVRRYIVGDRDHHSPVLNIVRVLLSAPLPFTPTGTFPRTLLSQWMLVSLLLNLLYQGSLFQYLQRASMHQPMMTLAEIDRSGALYHISESARRYFDQYPQRLPRLRFFPNVPDSIAARLRWMGEHPRDPNVAMCTRDHVAYYNAQHGQRADGKRLLIARESMALYTVTILYPKRSMLTASFDEHIERIDSSGLLKHWSARYGDYHFFGSRKSDRRTEPSPINVAQLAGALQLLIGMLLGATLLFFAELGWARHGTRKQLYLRWENTSALIDQILKRTATHLTVLIESNLQSSTADHLSPSLGRHQQLRVLNLVIVADYEGFRRVADGFNDELFDFSGLYTVLIAAPAEHRLETAGAILRTLWALYIVNAIVLIGPPSDETIANGVRLYTYFPYGEGYCERALPVVWNVYQPDVGFVHPDRVLFPRKLRNFYNCPLVVATFPVFPFIIPNPTAGVGNELEGIEGTLLRTLMQRLNFRLQVAFVDPPDWGTAGPRDQATGASAYIRHLRANLTIGYWATTLHRNRYMANSFNYYTSQLVLAIAPGEPYTSLELLRFPFATPIWSLLFVSLTVGLAVIGVLRHRGSKALQRLVLGRTPASAWPGMLNVLLGGSIARPPTRNFARTLLFWWLAGTLVLRSAYTGSMFRFLQAGRNHTVPAGIPSLIAAGYRLYMYRNYSFIFDAYPHIQQHMHLVTAQQFREVIVDELQIAGAPLSVLLPLETVTFLNRNLTREGQLLRISRDRVYVAKLAIYTQRTSPLLGPLNKMLEIFVSSGLLNRWAGQYHQLQFLADPYRYRGRQQIALTDMVGAFIILLIGLGISSVVFIAELMLDATKVGTHATN</sequence>
<evidence type="ECO:0000256" key="3">
    <source>
        <dbReference type="ARBA" id="ARBA00022475"/>
    </source>
</evidence>
<dbReference type="InterPro" id="IPR019594">
    <property type="entry name" value="Glu/Gly-bd"/>
</dbReference>
<dbReference type="GO" id="GO:0015276">
    <property type="term" value="F:ligand-gated monoatomic ion channel activity"/>
    <property type="evidence" value="ECO:0007669"/>
    <property type="project" value="InterPro"/>
</dbReference>
<evidence type="ECO:0000256" key="9">
    <source>
        <dbReference type="ARBA" id="ARBA00023180"/>
    </source>
</evidence>
<dbReference type="AlphaFoldDB" id="A0A182Y7K7"/>
<keyword evidence="6" id="KW-0406">Ion transport</keyword>
<dbReference type="OMA" id="FHLIRMQ"/>
<evidence type="ECO:0000256" key="1">
    <source>
        <dbReference type="ARBA" id="ARBA00004651"/>
    </source>
</evidence>
<keyword evidence="9" id="KW-0325">Glycoprotein</keyword>
<dbReference type="Gene3D" id="3.40.190.10">
    <property type="entry name" value="Periplasmic binding protein-like II"/>
    <property type="match status" value="2"/>
</dbReference>
<evidence type="ECO:0000313" key="15">
    <source>
        <dbReference type="Proteomes" id="UP000076408"/>
    </source>
</evidence>
<dbReference type="VEuPathDB" id="VectorBase:ASTEI20_041917"/>
<comment type="subcellular location">
    <subcellularLocation>
        <location evidence="1">Cell membrane</location>
        <topology evidence="1">Multi-pass membrane protein</topology>
    </subcellularLocation>
</comment>
<keyword evidence="7" id="KW-0472">Membrane</keyword>
<evidence type="ECO:0000256" key="8">
    <source>
        <dbReference type="ARBA" id="ARBA00023170"/>
    </source>
</evidence>
<evidence type="ECO:0000256" key="4">
    <source>
        <dbReference type="ARBA" id="ARBA00022692"/>
    </source>
</evidence>
<dbReference type="Proteomes" id="UP000076408">
    <property type="component" value="Unassembled WGS sequence"/>
</dbReference>
<keyword evidence="10" id="KW-1071">Ligand-gated ion channel</keyword>
<evidence type="ECO:0000256" key="10">
    <source>
        <dbReference type="ARBA" id="ARBA00023286"/>
    </source>
</evidence>
<feature type="domain" description="Ionotropic glutamate receptor L-glutamate and glycine-binding" evidence="12">
    <location>
        <begin position="231"/>
        <end position="329"/>
    </location>
</feature>
<dbReference type="GO" id="GO:0005886">
    <property type="term" value="C:plasma membrane"/>
    <property type="evidence" value="ECO:0007669"/>
    <property type="project" value="UniProtKB-SubCell"/>
</dbReference>
<name>A0A182Y7K7_ANOST</name>
<dbReference type="EnsemblMetazoa" id="ASTEI04443-RA">
    <property type="protein sequence ID" value="ASTEI04443-PA"/>
    <property type="gene ID" value="ASTEI04443"/>
</dbReference>
<evidence type="ECO:0000256" key="2">
    <source>
        <dbReference type="ARBA" id="ARBA00022448"/>
    </source>
</evidence>
<dbReference type="PANTHER" id="PTHR42643">
    <property type="entry name" value="IONOTROPIC RECEPTOR 20A-RELATED"/>
    <property type="match status" value="1"/>
</dbReference>
<evidence type="ECO:0000313" key="14">
    <source>
        <dbReference type="EnsemblMetazoa" id="ASTEI04443-PA"/>
    </source>
</evidence>
<keyword evidence="4" id="KW-0812">Transmembrane</keyword>
<keyword evidence="5" id="KW-1133">Transmembrane helix</keyword>
<accession>A0A182Y7K7</accession>
<evidence type="ECO:0000256" key="11">
    <source>
        <dbReference type="ARBA" id="ARBA00023303"/>
    </source>
</evidence>
<dbReference type="VEuPathDB" id="VectorBase:ASTE006174"/>
<feature type="domain" description="Putative ionotropic receptor ligand binding" evidence="13">
    <location>
        <begin position="653"/>
        <end position="817"/>
    </location>
</feature>
<evidence type="ECO:0000259" key="12">
    <source>
        <dbReference type="Pfam" id="PF10613"/>
    </source>
</evidence>
<keyword evidence="11" id="KW-0407">Ion channel</keyword>
<reference evidence="14" key="2">
    <citation type="submission" date="2020-05" db="UniProtKB">
        <authorList>
            <consortium name="EnsemblMetazoa"/>
        </authorList>
    </citation>
    <scope>IDENTIFICATION</scope>
    <source>
        <strain evidence="14">Indian</strain>
    </source>
</reference>
<dbReference type="Pfam" id="PF24061">
    <property type="entry name" value="LBD_receptor"/>
    <property type="match status" value="2"/>
</dbReference>
<evidence type="ECO:0000256" key="6">
    <source>
        <dbReference type="ARBA" id="ARBA00023065"/>
    </source>
</evidence>
<dbReference type="VEuPathDB" id="VectorBase:ASTEI20_035412"/>
<dbReference type="PANTHER" id="PTHR42643:SF30">
    <property type="entry name" value="IONOTROPIC RECEPTOR 40A-RELATED"/>
    <property type="match status" value="1"/>
</dbReference>
<keyword evidence="8" id="KW-0675">Receptor</keyword>
<evidence type="ECO:0000259" key="13">
    <source>
        <dbReference type="Pfam" id="PF24061"/>
    </source>
</evidence>
<dbReference type="SUPFAM" id="SSF53850">
    <property type="entry name" value="Periplasmic binding protein-like II"/>
    <property type="match status" value="2"/>
</dbReference>
<evidence type="ECO:0000256" key="7">
    <source>
        <dbReference type="ARBA" id="ARBA00023136"/>
    </source>
</evidence>
<dbReference type="InterPro" id="IPR056198">
    <property type="entry name" value="LBD_receptor"/>
</dbReference>
<keyword evidence="2" id="KW-0813">Transport</keyword>
<dbReference type="Pfam" id="PF10613">
    <property type="entry name" value="Lig_chan-Glu_bd"/>
    <property type="match status" value="1"/>
</dbReference>
<keyword evidence="15" id="KW-1185">Reference proteome</keyword>
<evidence type="ECO:0000256" key="5">
    <source>
        <dbReference type="ARBA" id="ARBA00022989"/>
    </source>
</evidence>
<proteinExistence type="predicted"/>
<dbReference type="VEuPathDB" id="VectorBase:ASTEI04443"/>
<keyword evidence="3" id="KW-1003">Cell membrane</keyword>
<dbReference type="Gene3D" id="1.10.287.70">
    <property type="match status" value="1"/>
</dbReference>